<dbReference type="PANTHER" id="PTHR35087:SF1">
    <property type="entry name" value="RIKEN CDNA 4930505A04 GENE"/>
    <property type="match status" value="1"/>
</dbReference>
<reference evidence="1" key="1">
    <citation type="submission" date="2023-08" db="EMBL/GenBank/DDBJ databases">
        <authorList>
            <person name="Alioto T."/>
            <person name="Alioto T."/>
            <person name="Gomez Garrido J."/>
        </authorList>
    </citation>
    <scope>NUCLEOTIDE SEQUENCE</scope>
</reference>
<proteinExistence type="predicted"/>
<dbReference type="InterPro" id="IPR031365">
    <property type="entry name" value="CMIP6"/>
</dbReference>
<gene>
    <name evidence="1" type="ORF">OCTVUL_1B027106</name>
</gene>
<dbReference type="EMBL" id="OX597824">
    <property type="protein sequence ID" value="CAI9730388.1"/>
    <property type="molecule type" value="Genomic_DNA"/>
</dbReference>
<dbReference type="PANTHER" id="PTHR35087">
    <property type="entry name" value="SIMILAR TO HYPOTHETICAL PROTEIN FLJ40298"/>
    <property type="match status" value="1"/>
</dbReference>
<dbReference type="Pfam" id="PF15667">
    <property type="entry name" value="CMIP6"/>
    <property type="match status" value="1"/>
</dbReference>
<protein>
    <submittedName>
        <fullName evidence="1">Uncharacterized protein</fullName>
    </submittedName>
</protein>
<dbReference type="AlphaFoldDB" id="A0AA36FD66"/>
<dbReference type="Proteomes" id="UP001162480">
    <property type="component" value="Chromosome 11"/>
</dbReference>
<dbReference type="PROSITE" id="PS51257">
    <property type="entry name" value="PROKAR_LIPOPROTEIN"/>
    <property type="match status" value="1"/>
</dbReference>
<sequence>MTNRVLVIIYSFMCFNIHCSKTEMFFFCSVVCSCFVHSSRVASCEQTILCSLCLPVSLSLSFSPNTFRVVCYNEDSNVRKYPDTSPAIRAQDPLGIYGNKRPNILSYDTKVLSSSLYDYRANNPYHKTCGFLRQNYHMLNRPVCYMQTEGQPEGHWIAPTLHQEKFPQPPYGHGTISRRDYSTFAVSASRKVEKDKMKPYKLKAPWDKTDDSLIEKISYEHCYDCRKKINYPIRGKRHGAFTWKMLPKEISEKQEQKKEPIFLTDENCKITVKEDTI</sequence>
<name>A0AA36FD66_OCTVU</name>
<organism evidence="1 2">
    <name type="scientific">Octopus vulgaris</name>
    <name type="common">Common octopus</name>
    <dbReference type="NCBI Taxonomy" id="6645"/>
    <lineage>
        <taxon>Eukaryota</taxon>
        <taxon>Metazoa</taxon>
        <taxon>Spiralia</taxon>
        <taxon>Lophotrochozoa</taxon>
        <taxon>Mollusca</taxon>
        <taxon>Cephalopoda</taxon>
        <taxon>Coleoidea</taxon>
        <taxon>Octopodiformes</taxon>
        <taxon>Octopoda</taxon>
        <taxon>Incirrata</taxon>
        <taxon>Octopodidae</taxon>
        <taxon>Octopus</taxon>
    </lineage>
</organism>
<evidence type="ECO:0000313" key="2">
    <source>
        <dbReference type="Proteomes" id="UP001162480"/>
    </source>
</evidence>
<evidence type="ECO:0000313" key="1">
    <source>
        <dbReference type="EMBL" id="CAI9730388.1"/>
    </source>
</evidence>
<keyword evidence="2" id="KW-1185">Reference proteome</keyword>
<accession>A0AA36FD66</accession>